<accession>A0ABX6FSP0</accession>
<dbReference type="EMBL" id="CP046904">
    <property type="protein sequence ID" value="QGZ39889.1"/>
    <property type="molecule type" value="Genomic_DNA"/>
</dbReference>
<gene>
    <name evidence="1" type="ORF">GO485_13070</name>
</gene>
<dbReference type="RefSeq" id="WP_145874581.1">
    <property type="nucleotide sequence ID" value="NZ_CP046904.1"/>
</dbReference>
<proteinExistence type="predicted"/>
<protein>
    <submittedName>
        <fullName evidence="1">Uncharacterized protein</fullName>
    </submittedName>
</protein>
<sequence length="290" mass="32724">MNAPARRYEPGLPAVIDASHNYMIIIDLLGEGDLKTSWTTARCAADQAAGIGATTYSRYVKIFNRPMLDALLADIAERASESNVPLIAFDAHGSPDRGLLIAPTDTYAPWTEVKAALQRINERTRNGTGVIMSSCYGMAVCSGIDITQPAPFQFCIAPKNEITAECVETKMRLFVSTMFETQSMDRAVQHLQPDYDYWHSNEYFYSQFIGFLQKNTRGRGKQRFVEELTSKLLLAQAGDRNAVKMARQMAKNGTKDFEKHFVRLSNVFLHGRNHLSFKQIDEYAEKWPVY</sequence>
<evidence type="ECO:0000313" key="1">
    <source>
        <dbReference type="EMBL" id="QGZ39889.1"/>
    </source>
</evidence>
<reference evidence="1 2" key="1">
    <citation type="submission" date="2019-12" db="EMBL/GenBank/DDBJ databases">
        <title>Draft Genome Sequences of Six Type Strains of the Genus Massilia.</title>
        <authorList>
            <person name="Miess H."/>
            <person name="Frediansyah A."/>
            <person name="Goeker M."/>
            <person name="Gross H."/>
        </authorList>
    </citation>
    <scope>NUCLEOTIDE SEQUENCE [LARGE SCALE GENOMIC DNA]</scope>
    <source>
        <strain evidence="1 2">DSM 26639</strain>
    </source>
</reference>
<keyword evidence="2" id="KW-1185">Reference proteome</keyword>
<name>A0ABX6FSP0_9BURK</name>
<organism evidence="1 2">
    <name type="scientific">Pseudoduganella flava</name>
    <dbReference type="NCBI Taxonomy" id="871742"/>
    <lineage>
        <taxon>Bacteria</taxon>
        <taxon>Pseudomonadati</taxon>
        <taxon>Pseudomonadota</taxon>
        <taxon>Betaproteobacteria</taxon>
        <taxon>Burkholderiales</taxon>
        <taxon>Oxalobacteraceae</taxon>
        <taxon>Telluria group</taxon>
        <taxon>Pseudoduganella</taxon>
    </lineage>
</organism>
<evidence type="ECO:0000313" key="2">
    <source>
        <dbReference type="Proteomes" id="UP000437862"/>
    </source>
</evidence>
<dbReference type="Proteomes" id="UP000437862">
    <property type="component" value="Chromosome"/>
</dbReference>